<dbReference type="SMART" id="SM00320">
    <property type="entry name" value="WD40"/>
    <property type="match status" value="5"/>
</dbReference>
<dbReference type="Proteomes" id="UP001153076">
    <property type="component" value="Unassembled WGS sequence"/>
</dbReference>
<keyword evidence="4" id="KW-0812">Transmembrane</keyword>
<dbReference type="GO" id="GO:0019905">
    <property type="term" value="F:syntaxin binding"/>
    <property type="evidence" value="ECO:0007669"/>
    <property type="project" value="TreeGrafter"/>
</dbReference>
<dbReference type="InterPro" id="IPR001680">
    <property type="entry name" value="WD40_rpt"/>
</dbReference>
<keyword evidence="4" id="KW-0472">Membrane</keyword>
<evidence type="ECO:0000256" key="1">
    <source>
        <dbReference type="ARBA" id="ARBA00008070"/>
    </source>
</evidence>
<dbReference type="OrthoDB" id="19944at2759"/>
<dbReference type="GO" id="GO:0045159">
    <property type="term" value="F:myosin II binding"/>
    <property type="evidence" value="ECO:0007669"/>
    <property type="project" value="TreeGrafter"/>
</dbReference>
<organism evidence="6 7">
    <name type="scientific">Carnegiea gigantea</name>
    <dbReference type="NCBI Taxonomy" id="171969"/>
    <lineage>
        <taxon>Eukaryota</taxon>
        <taxon>Viridiplantae</taxon>
        <taxon>Streptophyta</taxon>
        <taxon>Embryophyta</taxon>
        <taxon>Tracheophyta</taxon>
        <taxon>Spermatophyta</taxon>
        <taxon>Magnoliopsida</taxon>
        <taxon>eudicotyledons</taxon>
        <taxon>Gunneridae</taxon>
        <taxon>Pentapetalae</taxon>
        <taxon>Caryophyllales</taxon>
        <taxon>Cactineae</taxon>
        <taxon>Cactaceae</taxon>
        <taxon>Cactoideae</taxon>
        <taxon>Echinocereeae</taxon>
        <taxon>Carnegiea</taxon>
    </lineage>
</organism>
<evidence type="ECO:0000256" key="2">
    <source>
        <dbReference type="ARBA" id="ARBA00022483"/>
    </source>
</evidence>
<dbReference type="Pfam" id="PF12894">
    <property type="entry name" value="ANAPC4_WD40"/>
    <property type="match status" value="1"/>
</dbReference>
<comment type="similarity">
    <text evidence="1">Belongs to the WD repeat L(2)GL family.</text>
</comment>
<evidence type="ECO:0000256" key="3">
    <source>
        <dbReference type="SAM" id="MobiDB-lite"/>
    </source>
</evidence>
<dbReference type="SUPFAM" id="SSF50978">
    <property type="entry name" value="WD40 repeat-like"/>
    <property type="match status" value="1"/>
</dbReference>
<evidence type="ECO:0000313" key="6">
    <source>
        <dbReference type="EMBL" id="KAJ8438721.1"/>
    </source>
</evidence>
<dbReference type="GO" id="GO:0005886">
    <property type="term" value="C:plasma membrane"/>
    <property type="evidence" value="ECO:0007669"/>
    <property type="project" value="TreeGrafter"/>
</dbReference>
<dbReference type="GO" id="GO:0006887">
    <property type="term" value="P:exocytosis"/>
    <property type="evidence" value="ECO:0007669"/>
    <property type="project" value="UniProtKB-KW"/>
</dbReference>
<reference evidence="6" key="1">
    <citation type="submission" date="2022-04" db="EMBL/GenBank/DDBJ databases">
        <title>Carnegiea gigantea Genome sequencing and assembly v2.</title>
        <authorList>
            <person name="Copetti D."/>
            <person name="Sanderson M.J."/>
            <person name="Burquez A."/>
            <person name="Wojciechowski M.F."/>
        </authorList>
    </citation>
    <scope>NUCLEOTIDE SEQUENCE</scope>
    <source>
        <strain evidence="6">SGP5-SGP5p</strain>
        <tissue evidence="6">Aerial part</tissue>
    </source>
</reference>
<dbReference type="EMBL" id="JAKOGI010000243">
    <property type="protein sequence ID" value="KAJ8438721.1"/>
    <property type="molecule type" value="Genomic_DNA"/>
</dbReference>
<dbReference type="GO" id="GO:0005737">
    <property type="term" value="C:cytoplasm"/>
    <property type="evidence" value="ECO:0007669"/>
    <property type="project" value="TreeGrafter"/>
</dbReference>
<dbReference type="Pfam" id="PF00400">
    <property type="entry name" value="WD40"/>
    <property type="match status" value="1"/>
</dbReference>
<feature type="domain" description="Anaphase-promoting complex subunit 4-like WD40" evidence="5">
    <location>
        <begin position="264"/>
        <end position="313"/>
    </location>
</feature>
<feature type="transmembrane region" description="Helical" evidence="4">
    <location>
        <begin position="202"/>
        <end position="228"/>
    </location>
</feature>
<dbReference type="GO" id="GO:0005096">
    <property type="term" value="F:GTPase activator activity"/>
    <property type="evidence" value="ECO:0007669"/>
    <property type="project" value="TreeGrafter"/>
</dbReference>
<evidence type="ECO:0000259" key="5">
    <source>
        <dbReference type="Pfam" id="PF12894"/>
    </source>
</evidence>
<dbReference type="AlphaFoldDB" id="A0A9Q1QEM2"/>
<keyword evidence="2" id="KW-0268">Exocytosis</keyword>
<dbReference type="PANTHER" id="PTHR10241:SF38">
    <property type="entry name" value="TRANSDUCIN FAMILY PROTEIN _ WD-40 REPEAT FAMILY PROTEIN"/>
    <property type="match status" value="1"/>
</dbReference>
<feature type="region of interest" description="Disordered" evidence="3">
    <location>
        <begin position="245"/>
        <end position="267"/>
    </location>
</feature>
<proteinExistence type="inferred from homology"/>
<protein>
    <recommendedName>
        <fullName evidence="5">Anaphase-promoting complex subunit 4-like WD40 domain-containing protein</fullName>
    </recommendedName>
</protein>
<feature type="compositionally biased region" description="Polar residues" evidence="3">
    <location>
        <begin position="245"/>
        <end position="254"/>
    </location>
</feature>
<evidence type="ECO:0000256" key="4">
    <source>
        <dbReference type="SAM" id="Phobius"/>
    </source>
</evidence>
<sequence>MFTKLFHKHSHDSQHDLEKVVTPIELNPHLIVHYGIPSTASHLAYDPIQQLLAVGTQNGRIKIIGGDNIEGLFTSPKELSFKNLEFLQNQGFLVSVSHENEVEVWDLEQRCVASALQWNVNITAFAVIQETSYMYIGDESGLVSVLKYDVKERMLLQLPYSISAHSVSEAAGALFPKHQSVVGILPQPCSRGNRQDKNFLEFIYLFSCIAYTTGLLLFAYDSGIFVLWDVSKDKILLIRGCNDGSGENSANARSSEPKDQTSGDEQEDKEITSLCWASLDGSILAVGYVDGDIILWHLPEGATANRNKTGKPVDNMVKLQLSSADSRFPVIYLQWSAGGIYNNNGGQLFVYGGDEIGSAEVLTILSLQWSPQREALENVRRENITLQGSFTDMILLHSYSVLENEEAPSLFILSSPGQLQFYDSSCLSRLNSHQDKTCAIPTHYRSAVPTTEPYLTAGRLISVHGNTKCSVAISEMASAAKSQGTHISKEKSSKWPLNGGVPCQLPALEERNIERLYIAGYQDGSVRIWDATYPMVLPLCLLDPEVRGVSVAGATASVSALDFSSETLRIAIGSDSGTVRLCNLSGNCTETRVHVVTGTKHEVLLGFD</sequence>
<dbReference type="Gene3D" id="2.130.10.10">
    <property type="entry name" value="YVTN repeat-like/Quinoprotein amine dehydrogenase"/>
    <property type="match status" value="3"/>
</dbReference>
<name>A0A9Q1QEM2_9CARY</name>
<keyword evidence="4" id="KW-1133">Transmembrane helix</keyword>
<dbReference type="InterPro" id="IPR015943">
    <property type="entry name" value="WD40/YVTN_repeat-like_dom_sf"/>
</dbReference>
<evidence type="ECO:0000313" key="7">
    <source>
        <dbReference type="Proteomes" id="UP001153076"/>
    </source>
</evidence>
<dbReference type="InterPro" id="IPR024977">
    <property type="entry name" value="Apc4-like_WD40_dom"/>
</dbReference>
<dbReference type="GO" id="GO:0006893">
    <property type="term" value="P:Golgi to plasma membrane transport"/>
    <property type="evidence" value="ECO:0007669"/>
    <property type="project" value="TreeGrafter"/>
</dbReference>
<comment type="caution">
    <text evidence="6">The sequence shown here is derived from an EMBL/GenBank/DDBJ whole genome shotgun (WGS) entry which is preliminary data.</text>
</comment>
<accession>A0A9Q1QEM2</accession>
<gene>
    <name evidence="6" type="ORF">Cgig2_013767</name>
</gene>
<dbReference type="PANTHER" id="PTHR10241">
    <property type="entry name" value="LETHAL 2 GIANT LARVAE PROTEIN"/>
    <property type="match status" value="1"/>
</dbReference>
<keyword evidence="7" id="KW-1185">Reference proteome</keyword>
<dbReference type="InterPro" id="IPR036322">
    <property type="entry name" value="WD40_repeat_dom_sf"/>
</dbReference>